<feature type="domain" description="Transposase IS701-like DDE" evidence="2">
    <location>
        <begin position="7"/>
        <end position="191"/>
    </location>
</feature>
<feature type="region of interest" description="Disordered" evidence="1">
    <location>
        <begin position="341"/>
        <end position="364"/>
    </location>
</feature>
<dbReference type="InterPro" id="IPR039365">
    <property type="entry name" value="IS701-like"/>
</dbReference>
<dbReference type="EMBL" id="LAZR01010294">
    <property type="protein sequence ID" value="KKM67744.1"/>
    <property type="molecule type" value="Genomic_DNA"/>
</dbReference>
<reference evidence="3" key="1">
    <citation type="journal article" date="2015" name="Nature">
        <title>Complex archaea that bridge the gap between prokaryotes and eukaryotes.</title>
        <authorList>
            <person name="Spang A."/>
            <person name="Saw J.H."/>
            <person name="Jorgensen S.L."/>
            <person name="Zaremba-Niedzwiedzka K."/>
            <person name="Martijn J."/>
            <person name="Lind A.E."/>
            <person name="van Eijk R."/>
            <person name="Schleper C."/>
            <person name="Guy L."/>
            <person name="Ettema T.J."/>
        </authorList>
    </citation>
    <scope>NUCLEOTIDE SEQUENCE</scope>
</reference>
<accession>A0A0F9JD71</accession>
<feature type="region of interest" description="Disordered" evidence="1">
    <location>
        <begin position="152"/>
        <end position="172"/>
    </location>
</feature>
<feature type="non-terminal residue" evidence="3">
    <location>
        <position position="1"/>
    </location>
</feature>
<dbReference type="AlphaFoldDB" id="A0A0F9JD71"/>
<feature type="compositionally biased region" description="Basic residues" evidence="1">
    <location>
        <begin position="152"/>
        <end position="168"/>
    </location>
</feature>
<sequence length="389" mass="44025">PHACSIGVLDETGHPKKGDKTPGVQRQWCGNTGKQDNCVVTVHLGYAAGDFHCLLDGGLFLPQSWAADGDRCDQARIPEDMTHRPKWRIGLELYDRAVANGVRFEWLTFDEAYGQTPEFLFELDQRGQRYVAEVPRCFTGWLRKPELLYKNHHHPKTGRPRKVPRLKAKSPSASSVKDLLRHSPILRAIPWESFHVKDTDKGPMVWEAKAAPFYLKRDGLPTRPHWLIIARNRLNPNEVKFFVSNAPQSTPLEILLHVAFSRWHVERCFQDEKDKLGLSHFEVRNYVSLRRHWIITAVSHLFLAKVRQQWGGKTTGTDRLPAPPGHVGPDSILVAARPGEDLPSGTYGRHHPASTTTQRRGASIPHTCQTATAGRNADRFVEAQMLHTV</sequence>
<dbReference type="InterPro" id="IPR038721">
    <property type="entry name" value="IS701-like_DDE_dom"/>
</dbReference>
<dbReference type="PANTHER" id="PTHR33627">
    <property type="entry name" value="TRANSPOSASE"/>
    <property type="match status" value="1"/>
</dbReference>
<evidence type="ECO:0000313" key="3">
    <source>
        <dbReference type="EMBL" id="KKM67744.1"/>
    </source>
</evidence>
<dbReference type="SUPFAM" id="SSF53098">
    <property type="entry name" value="Ribonuclease H-like"/>
    <property type="match status" value="1"/>
</dbReference>
<comment type="caution">
    <text evidence="3">The sequence shown here is derived from an EMBL/GenBank/DDBJ whole genome shotgun (WGS) entry which is preliminary data.</text>
</comment>
<name>A0A0F9JD71_9ZZZZ</name>
<protein>
    <recommendedName>
        <fullName evidence="2">Transposase IS701-like DDE domain-containing protein</fullName>
    </recommendedName>
</protein>
<organism evidence="3">
    <name type="scientific">marine sediment metagenome</name>
    <dbReference type="NCBI Taxonomy" id="412755"/>
    <lineage>
        <taxon>unclassified sequences</taxon>
        <taxon>metagenomes</taxon>
        <taxon>ecological metagenomes</taxon>
    </lineage>
</organism>
<dbReference type="PANTHER" id="PTHR33627:SF1">
    <property type="entry name" value="TRANSPOSASE"/>
    <property type="match status" value="1"/>
</dbReference>
<dbReference type="Pfam" id="PF13546">
    <property type="entry name" value="DDE_5"/>
    <property type="match status" value="1"/>
</dbReference>
<evidence type="ECO:0000259" key="2">
    <source>
        <dbReference type="Pfam" id="PF13546"/>
    </source>
</evidence>
<dbReference type="InterPro" id="IPR012337">
    <property type="entry name" value="RNaseH-like_sf"/>
</dbReference>
<evidence type="ECO:0000256" key="1">
    <source>
        <dbReference type="SAM" id="MobiDB-lite"/>
    </source>
</evidence>
<feature type="compositionally biased region" description="Polar residues" evidence="1">
    <location>
        <begin position="353"/>
        <end position="364"/>
    </location>
</feature>
<proteinExistence type="predicted"/>
<dbReference type="NCBIfam" id="NF033540">
    <property type="entry name" value="transpos_IS701"/>
    <property type="match status" value="1"/>
</dbReference>
<gene>
    <name evidence="3" type="ORF">LCGC14_1468000</name>
</gene>